<organism evidence="3">
    <name type="scientific">Rhipicephalus zambeziensis</name>
    <dbReference type="NCBI Taxonomy" id="60191"/>
    <lineage>
        <taxon>Eukaryota</taxon>
        <taxon>Metazoa</taxon>
        <taxon>Ecdysozoa</taxon>
        <taxon>Arthropoda</taxon>
        <taxon>Chelicerata</taxon>
        <taxon>Arachnida</taxon>
        <taxon>Acari</taxon>
        <taxon>Parasitiformes</taxon>
        <taxon>Ixodida</taxon>
        <taxon>Ixodoidea</taxon>
        <taxon>Ixodidae</taxon>
        <taxon>Rhipicephalinae</taxon>
        <taxon>Rhipicephalus</taxon>
        <taxon>Rhipicephalus</taxon>
    </lineage>
</organism>
<feature type="compositionally biased region" description="Basic and acidic residues" evidence="1">
    <location>
        <begin position="102"/>
        <end position="118"/>
    </location>
</feature>
<dbReference type="GO" id="GO:0043176">
    <property type="term" value="F:amine binding"/>
    <property type="evidence" value="ECO:0007669"/>
    <property type="project" value="InterPro"/>
</dbReference>
<name>A0A224YKK4_9ACAR</name>
<accession>A0A224YKK4</accession>
<evidence type="ECO:0000313" key="3">
    <source>
        <dbReference type="EMBL" id="MAA15061.1"/>
    </source>
</evidence>
<proteinExistence type="predicted"/>
<sequence>MPSLALVVCMLFAASSVTRGDPDTYAESEDHFNEQKLSALTNVSSTLFIKRRNYRTQSQFQCHYAKKVRENEDGTLTYELGARLKGQTQYQKYEVSLTPTRTGDHTDDNAATYEESKGEGPVTHRIMTMNNKHDCFVVTLPYNSSNVCFVLMTAETANGDIPEDCNNVYKENCEESGSVDLYQSDCQQP</sequence>
<feature type="chain" id="PRO_5012533434" evidence="2">
    <location>
        <begin position="21"/>
        <end position="189"/>
    </location>
</feature>
<dbReference type="Pfam" id="PF02098">
    <property type="entry name" value="His_binding"/>
    <property type="match status" value="1"/>
</dbReference>
<feature type="signal peptide" evidence="2">
    <location>
        <begin position="1"/>
        <end position="20"/>
    </location>
</feature>
<dbReference type="SUPFAM" id="SSF50814">
    <property type="entry name" value="Lipocalins"/>
    <property type="match status" value="1"/>
</dbReference>
<reference evidence="3" key="1">
    <citation type="journal article" date="2017" name="Parasit. Vectors">
        <title>Sialotranscriptomics of Rhipicephalus zambeziensis reveals intricate expression profiles of secretory proteins and suggests tight temporal transcriptional regulation during blood-feeding.</title>
        <authorList>
            <person name="de Castro M.H."/>
            <person name="de Klerk D."/>
            <person name="Pienaar R."/>
            <person name="Rees D.J.G."/>
            <person name="Mans B.J."/>
        </authorList>
    </citation>
    <scope>NUCLEOTIDE SEQUENCE</scope>
    <source>
        <tissue evidence="3">Salivary glands</tissue>
    </source>
</reference>
<evidence type="ECO:0000256" key="1">
    <source>
        <dbReference type="SAM" id="MobiDB-lite"/>
    </source>
</evidence>
<dbReference type="InterPro" id="IPR012674">
    <property type="entry name" value="Calycin"/>
</dbReference>
<dbReference type="GO" id="GO:0030682">
    <property type="term" value="P:symbiont-mediated perturbation of host defenses"/>
    <property type="evidence" value="ECO:0007669"/>
    <property type="project" value="InterPro"/>
</dbReference>
<evidence type="ECO:0000256" key="2">
    <source>
        <dbReference type="SAM" id="SignalP"/>
    </source>
</evidence>
<dbReference type="AlphaFoldDB" id="A0A224YKK4"/>
<dbReference type="EMBL" id="GFPF01003915">
    <property type="protein sequence ID" value="MAA15061.1"/>
    <property type="molecule type" value="Transcribed_RNA"/>
</dbReference>
<protein>
    <submittedName>
        <fullName evidence="3">Lipocalin</fullName>
    </submittedName>
</protein>
<feature type="region of interest" description="Disordered" evidence="1">
    <location>
        <begin position="99"/>
        <end position="118"/>
    </location>
</feature>
<keyword evidence="2" id="KW-0732">Signal</keyword>
<dbReference type="InterPro" id="IPR002970">
    <property type="entry name" value="Tick_his-bd"/>
</dbReference>
<dbReference type="Gene3D" id="2.40.128.20">
    <property type="match status" value="1"/>
</dbReference>